<evidence type="ECO:0000256" key="8">
    <source>
        <dbReference type="ARBA" id="ARBA00022729"/>
    </source>
</evidence>
<dbReference type="PIRSF" id="PIRSF000310">
    <property type="entry name" value="NiFe_hyd_ssu"/>
    <property type="match status" value="1"/>
</dbReference>
<keyword evidence="12 13" id="KW-0003">3Fe-4S</keyword>
<feature type="binding site" evidence="13">
    <location>
        <position position="289"/>
    </location>
    <ligand>
        <name>[3Fe-4S] cluster</name>
        <dbReference type="ChEBI" id="CHEBI:21137"/>
    </ligand>
</feature>
<dbReference type="PANTHER" id="PTHR30013:SF7">
    <property type="entry name" value="HYDROGENASE-2 SMALL CHAIN"/>
    <property type="match status" value="1"/>
</dbReference>
<dbReference type="GO" id="GO:0044569">
    <property type="term" value="C:[Ni-Fe] hydrogenase complex"/>
    <property type="evidence" value="ECO:0007669"/>
    <property type="project" value="TreeGrafter"/>
</dbReference>
<evidence type="ECO:0000256" key="11">
    <source>
        <dbReference type="ARBA" id="ARBA00023014"/>
    </source>
</evidence>
<feature type="binding site" evidence="13">
    <location>
        <position position="270"/>
    </location>
    <ligand>
        <name>[3Fe-4S] cluster</name>
        <dbReference type="ChEBI" id="CHEBI:21137"/>
    </ligand>
</feature>
<keyword evidence="6 13" id="KW-0004">4Fe-4S</keyword>
<dbReference type="EMBL" id="CP003639">
    <property type="protein sequence ID" value="AFM42386.1"/>
    <property type="molecule type" value="Genomic_DNA"/>
</dbReference>
<comment type="subcellular location">
    <subcellularLocation>
        <location evidence="3">Cell envelope</location>
    </subcellularLocation>
</comment>
<dbReference type="InterPro" id="IPR037024">
    <property type="entry name" value="NiFe_Hase_small_N_sf"/>
</dbReference>
<dbReference type="Gene3D" id="3.40.50.700">
    <property type="entry name" value="NADH:ubiquinone oxidoreductase-like, 20kDa subunit"/>
    <property type="match status" value="1"/>
</dbReference>
<comment type="similarity">
    <text evidence="4">Belongs to the [NiFe]/[NiFeSe] hydrogenase small subunit family.</text>
</comment>
<evidence type="ECO:0000256" key="13">
    <source>
        <dbReference type="PIRSR" id="PIRSR000310-1"/>
    </source>
</evidence>
<feature type="binding site" evidence="13">
    <location>
        <position position="255"/>
    </location>
    <ligand>
        <name>[4Fe-4S] cluster</name>
        <dbReference type="ChEBI" id="CHEBI:49883"/>
        <label>2</label>
    </ligand>
</feature>
<dbReference type="GO" id="GO:0009055">
    <property type="term" value="F:electron transfer activity"/>
    <property type="evidence" value="ECO:0007669"/>
    <property type="project" value="TreeGrafter"/>
</dbReference>
<dbReference type="Proteomes" id="UP000002892">
    <property type="component" value="Chromosome"/>
</dbReference>
<keyword evidence="7 13" id="KW-0479">Metal-binding</keyword>
<feature type="binding site" evidence="13">
    <location>
        <position position="231"/>
    </location>
    <ligand>
        <name>[4Fe-4S] cluster</name>
        <dbReference type="ChEBI" id="CHEBI:49883"/>
        <label>2</label>
    </ligand>
</feature>
<evidence type="ECO:0000256" key="4">
    <source>
        <dbReference type="ARBA" id="ARBA00006605"/>
    </source>
</evidence>
<evidence type="ECO:0000256" key="12">
    <source>
        <dbReference type="ARBA" id="ARBA00023291"/>
    </source>
</evidence>
<keyword evidence="8" id="KW-0732">Signal</keyword>
<keyword evidence="17" id="KW-1185">Reference proteome</keyword>
<dbReference type="PANTHER" id="PTHR30013">
    <property type="entry name" value="NIFE / NIFESE HYDROGENASE SMALL SUBUNIT FAMILY MEMBER"/>
    <property type="match status" value="1"/>
</dbReference>
<evidence type="ECO:0000256" key="5">
    <source>
        <dbReference type="ARBA" id="ARBA00011771"/>
    </source>
</evidence>
<dbReference type="GO" id="GO:0016020">
    <property type="term" value="C:membrane"/>
    <property type="evidence" value="ECO:0007669"/>
    <property type="project" value="TreeGrafter"/>
</dbReference>
<dbReference type="OrthoDB" id="9766729at2"/>
<feature type="domain" description="Cytochrome-c3 hydrogenase C-terminal" evidence="15">
    <location>
        <begin position="223"/>
        <end position="305"/>
    </location>
</feature>
<dbReference type="SUPFAM" id="SSF56770">
    <property type="entry name" value="HydA/Nqo6-like"/>
    <property type="match status" value="1"/>
</dbReference>
<dbReference type="PRINTS" id="PR00614">
    <property type="entry name" value="NIHGNASESMLL"/>
</dbReference>
<accession>I4D9B2</accession>
<organism evidence="16 17">
    <name type="scientific">Desulfosporosinus acidiphilus (strain DSM 22704 / JCM 16185 / SJ4)</name>
    <dbReference type="NCBI Taxonomy" id="646529"/>
    <lineage>
        <taxon>Bacteria</taxon>
        <taxon>Bacillati</taxon>
        <taxon>Bacillota</taxon>
        <taxon>Clostridia</taxon>
        <taxon>Eubacteriales</taxon>
        <taxon>Desulfitobacteriaceae</taxon>
        <taxon>Desulfosporosinus</taxon>
    </lineage>
</organism>
<evidence type="ECO:0000259" key="14">
    <source>
        <dbReference type="Pfam" id="PF01058"/>
    </source>
</evidence>
<dbReference type="Pfam" id="PF14720">
    <property type="entry name" value="NiFe_hyd_SSU_C"/>
    <property type="match status" value="1"/>
</dbReference>
<dbReference type="NCBIfam" id="TIGR01409">
    <property type="entry name" value="TAT_signal_seq"/>
    <property type="match status" value="1"/>
</dbReference>
<evidence type="ECO:0000256" key="9">
    <source>
        <dbReference type="ARBA" id="ARBA00023002"/>
    </source>
</evidence>
<dbReference type="InterPro" id="IPR027394">
    <property type="entry name" value="Cytochrome-c3_hydrogenase_C"/>
</dbReference>
<name>I4D9B2_DESAJ</name>
<feature type="binding site" evidence="13">
    <location>
        <position position="62"/>
    </location>
    <ligand>
        <name>[4Fe-4S] cluster</name>
        <dbReference type="ChEBI" id="CHEBI:49883"/>
        <label>1</label>
    </ligand>
</feature>
<dbReference type="InterPro" id="IPR001821">
    <property type="entry name" value="NiFe_hydrogenase_ssu"/>
</dbReference>
<sequence>MGNFDLLKVKGVSRRDFMKLIGATTAALGLPELFVPQAASAMEQAIKKPPVIWLEGMDCTGCTESTIATLNPSAAELVLDMISIRYHETIMAGSGNTAEEAYQDALKDKFILVVEGSTPAQEDRYCMVGGKPFRKTLIEASKKAQAIIAIGSCASEGAGIPGACATGAVGVSEILKAEGITTPLINLPCCPVKPTTLIGTILYYLTYQKVPPLDSQNRPVAFYGTLLHDNCPRRGHFENGEFLTDWNNPAQKEYCLLLKGCKGPKTFTDCAQVWWNDNANFCINAGSPCSGCSEKSFYKEFTPLYAKQENFKLPGIGQVNTDTVGAVIGGAAAIGLGVHLIATAASGRLTNQGHGHNQGHDHKEDL</sequence>
<dbReference type="RefSeq" id="WP_014828374.1">
    <property type="nucleotide sequence ID" value="NC_018068.1"/>
</dbReference>
<feature type="binding site" evidence="13">
    <location>
        <position position="292"/>
    </location>
    <ligand>
        <name>[3Fe-4S] cluster</name>
        <dbReference type="ChEBI" id="CHEBI:21137"/>
    </ligand>
</feature>
<keyword evidence="9" id="KW-0560">Oxidoreductase</keyword>
<reference evidence="16 17" key="1">
    <citation type="journal article" date="2012" name="J. Bacteriol.">
        <title>Complete genome sequences of Desulfosporosinus orientis DSM765T, Desulfosporosinus youngiae DSM17734T, Desulfosporosinus meridiei DSM13257T, and Desulfosporosinus acidiphilus DSM22704T.</title>
        <authorList>
            <person name="Pester M."/>
            <person name="Brambilla E."/>
            <person name="Alazard D."/>
            <person name="Rattei T."/>
            <person name="Weinmaier T."/>
            <person name="Han J."/>
            <person name="Lucas S."/>
            <person name="Lapidus A."/>
            <person name="Cheng J.F."/>
            <person name="Goodwin L."/>
            <person name="Pitluck S."/>
            <person name="Peters L."/>
            <person name="Ovchinnikova G."/>
            <person name="Teshima H."/>
            <person name="Detter J.C."/>
            <person name="Han C.S."/>
            <person name="Tapia R."/>
            <person name="Land M.L."/>
            <person name="Hauser L."/>
            <person name="Kyrpides N.C."/>
            <person name="Ivanova N.N."/>
            <person name="Pagani I."/>
            <person name="Huntmann M."/>
            <person name="Wei C.L."/>
            <person name="Davenport K.W."/>
            <person name="Daligault H."/>
            <person name="Chain P.S."/>
            <person name="Chen A."/>
            <person name="Mavromatis K."/>
            <person name="Markowitz V."/>
            <person name="Szeto E."/>
            <person name="Mikhailova N."/>
            <person name="Pati A."/>
            <person name="Wagner M."/>
            <person name="Woyke T."/>
            <person name="Ollivier B."/>
            <person name="Klenk H.P."/>
            <person name="Spring S."/>
            <person name="Loy A."/>
        </authorList>
    </citation>
    <scope>NUCLEOTIDE SEQUENCE [LARGE SCALE GENOMIC DNA]</scope>
    <source>
        <strain evidence="17">DSM 22704 / JCM 16185 / SJ4</strain>
    </source>
</reference>
<evidence type="ECO:0000256" key="10">
    <source>
        <dbReference type="ARBA" id="ARBA00023004"/>
    </source>
</evidence>
<comment type="subunit">
    <text evidence="5">Heterodimer of a large and a small subunit.</text>
</comment>
<dbReference type="InterPro" id="IPR037148">
    <property type="entry name" value="NiFe-Hase_small_C_sf"/>
</dbReference>
<comment type="cofactor">
    <cofactor evidence="1">
        <name>[3Fe-4S] cluster</name>
        <dbReference type="ChEBI" id="CHEBI:21137"/>
    </cofactor>
</comment>
<dbReference type="Pfam" id="PF01058">
    <property type="entry name" value="Oxidored_q6"/>
    <property type="match status" value="1"/>
</dbReference>
<feature type="binding site" evidence="13">
    <location>
        <position position="59"/>
    </location>
    <ligand>
        <name>[4Fe-4S] cluster</name>
        <dbReference type="ChEBI" id="CHEBI:49883"/>
        <label>1</label>
    </ligand>
</feature>
<keyword evidence="11 13" id="KW-0411">Iron-sulfur</keyword>
<dbReference type="GO" id="GO:0051538">
    <property type="term" value="F:3 iron, 4 sulfur cluster binding"/>
    <property type="evidence" value="ECO:0007669"/>
    <property type="project" value="UniProtKB-KW"/>
</dbReference>
<comment type="cofactor">
    <cofactor evidence="2">
        <name>[4Fe-4S] cluster</name>
        <dbReference type="ChEBI" id="CHEBI:49883"/>
    </cofactor>
</comment>
<evidence type="ECO:0000259" key="15">
    <source>
        <dbReference type="Pfam" id="PF14720"/>
    </source>
</evidence>
<dbReference type="InterPro" id="IPR019546">
    <property type="entry name" value="TAT_signal_bac_arc"/>
</dbReference>
<evidence type="ECO:0000256" key="2">
    <source>
        <dbReference type="ARBA" id="ARBA00001966"/>
    </source>
</evidence>
<dbReference type="NCBIfam" id="TIGR00391">
    <property type="entry name" value="hydA"/>
    <property type="match status" value="1"/>
</dbReference>
<evidence type="ECO:0000313" key="16">
    <source>
        <dbReference type="EMBL" id="AFM42386.1"/>
    </source>
</evidence>
<dbReference type="PROSITE" id="PS51318">
    <property type="entry name" value="TAT"/>
    <property type="match status" value="1"/>
</dbReference>
<keyword evidence="10 13" id="KW-0408">Iron</keyword>
<dbReference type="Gene3D" id="4.10.480.10">
    <property type="entry name" value="Cytochrome-c3 hydrogenase, C-terminal domain"/>
    <property type="match status" value="1"/>
</dbReference>
<evidence type="ECO:0000256" key="6">
    <source>
        <dbReference type="ARBA" id="ARBA00022485"/>
    </source>
</evidence>
<dbReference type="KEGG" id="dai:Desaci_3498"/>
<dbReference type="AlphaFoldDB" id="I4D9B2"/>
<evidence type="ECO:0000313" key="17">
    <source>
        <dbReference type="Proteomes" id="UP000002892"/>
    </source>
</evidence>
<gene>
    <name evidence="16" type="ordered locus">Desaci_3498</name>
</gene>
<feature type="binding site" evidence="13">
    <location>
        <position position="261"/>
    </location>
    <ligand>
        <name>[4Fe-4S] cluster</name>
        <dbReference type="ChEBI" id="CHEBI:49883"/>
        <label>2</label>
    </ligand>
</feature>
<proteinExistence type="inferred from homology"/>
<dbReference type="STRING" id="646529.Desaci_3498"/>
<dbReference type="GO" id="GO:0009375">
    <property type="term" value="C:ferredoxin hydrogenase complex"/>
    <property type="evidence" value="ECO:0007669"/>
    <property type="project" value="InterPro"/>
</dbReference>
<feature type="domain" description="NADH:ubiquinone oxidoreductase-like 20kDa subunit" evidence="14">
    <location>
        <begin position="59"/>
        <end position="203"/>
    </location>
</feature>
<evidence type="ECO:0000256" key="3">
    <source>
        <dbReference type="ARBA" id="ARBA00004196"/>
    </source>
</evidence>
<protein>
    <submittedName>
        <fullName evidence="16">Hydrogenase (NiFe) small subunit HydA</fullName>
    </submittedName>
</protein>
<dbReference type="GO" id="GO:0009061">
    <property type="term" value="P:anaerobic respiration"/>
    <property type="evidence" value="ECO:0007669"/>
    <property type="project" value="TreeGrafter"/>
</dbReference>
<dbReference type="eggNOG" id="COG1740">
    <property type="taxonomic scope" value="Bacteria"/>
</dbReference>
<dbReference type="HOGENOM" id="CLU_046107_0_0_9"/>
<evidence type="ECO:0000256" key="7">
    <source>
        <dbReference type="ARBA" id="ARBA00022723"/>
    </source>
</evidence>
<feature type="binding site" evidence="13">
    <location>
        <position position="153"/>
    </location>
    <ligand>
        <name>[4Fe-4S] cluster</name>
        <dbReference type="ChEBI" id="CHEBI:49883"/>
        <label>1</label>
    </ligand>
</feature>
<feature type="binding site" evidence="13">
    <location>
        <position position="228"/>
    </location>
    <ligand>
        <name>[4Fe-4S] cluster</name>
        <dbReference type="ChEBI" id="CHEBI:49883"/>
        <label>2</label>
    </ligand>
</feature>
<dbReference type="GO" id="GO:0008901">
    <property type="term" value="F:ferredoxin hydrogenase activity"/>
    <property type="evidence" value="ECO:0007669"/>
    <property type="project" value="InterPro"/>
</dbReference>
<evidence type="ECO:0000256" key="1">
    <source>
        <dbReference type="ARBA" id="ARBA00001927"/>
    </source>
</evidence>
<feature type="binding site" evidence="13">
    <location>
        <position position="190"/>
    </location>
    <ligand>
        <name>[4Fe-4S] cluster</name>
        <dbReference type="ChEBI" id="CHEBI:49883"/>
        <label>1</label>
    </ligand>
</feature>
<dbReference type="GO" id="GO:0051539">
    <property type="term" value="F:4 iron, 4 sulfur cluster binding"/>
    <property type="evidence" value="ECO:0007669"/>
    <property type="project" value="UniProtKB-KW"/>
</dbReference>
<dbReference type="InterPro" id="IPR006311">
    <property type="entry name" value="TAT_signal"/>
</dbReference>
<dbReference type="InterPro" id="IPR006137">
    <property type="entry name" value="NADH_UbQ_OxRdtase-like_20kDa"/>
</dbReference>
<dbReference type="GO" id="GO:0046872">
    <property type="term" value="F:metal ion binding"/>
    <property type="evidence" value="ECO:0007669"/>
    <property type="project" value="UniProtKB-KW"/>
</dbReference>
<dbReference type="GO" id="GO:0030313">
    <property type="term" value="C:cell envelope"/>
    <property type="evidence" value="ECO:0007669"/>
    <property type="project" value="UniProtKB-SubCell"/>
</dbReference>